<dbReference type="Pfam" id="PF11112">
    <property type="entry name" value="PyocinActivator"/>
    <property type="match status" value="1"/>
</dbReference>
<organism evidence="1 2">
    <name type="scientific">Pseudomonas anguilliseptica</name>
    <dbReference type="NCBI Taxonomy" id="53406"/>
    <lineage>
        <taxon>Bacteria</taxon>
        <taxon>Pseudomonadati</taxon>
        <taxon>Pseudomonadota</taxon>
        <taxon>Gammaproteobacteria</taxon>
        <taxon>Pseudomonadales</taxon>
        <taxon>Pseudomonadaceae</taxon>
        <taxon>Pseudomonas</taxon>
    </lineage>
</organism>
<dbReference type="EMBL" id="FNSC01000001">
    <property type="protein sequence ID" value="SEC72483.1"/>
    <property type="molecule type" value="Genomic_DNA"/>
</dbReference>
<proteinExistence type="predicted"/>
<dbReference type="AlphaFoldDB" id="A0A1H4UV20"/>
<evidence type="ECO:0000313" key="1">
    <source>
        <dbReference type="EMBL" id="SEC72483.1"/>
    </source>
</evidence>
<dbReference type="OrthoDB" id="7010638at2"/>
<protein>
    <submittedName>
        <fullName evidence="1">Pyocin activator protein PrtN</fullName>
    </submittedName>
</protein>
<accession>A0A1H4UV20</accession>
<name>A0A1H4UV20_PSEAG</name>
<dbReference type="InterPro" id="IPR020518">
    <property type="entry name" value="Tscrpt_reg_PrtN"/>
</dbReference>
<sequence length="78" mass="9009">MTTLELLQQRWKANSLSLSEVREHYFPHIKTDKRLRALLRSGEVQLPTFKHTDSRLAPLYVRLTDLAAYLDSRAEAAA</sequence>
<gene>
    <name evidence="1" type="ORF">SAMN05421553_1338</name>
</gene>
<reference evidence="2" key="1">
    <citation type="submission" date="2016-10" db="EMBL/GenBank/DDBJ databases">
        <authorList>
            <person name="Varghese N."/>
            <person name="Submissions S."/>
        </authorList>
    </citation>
    <scope>NUCLEOTIDE SEQUENCE [LARGE SCALE GENOMIC DNA]</scope>
    <source>
        <strain evidence="2">DSM 12111</strain>
    </source>
</reference>
<dbReference type="RefSeq" id="WP_090378224.1">
    <property type="nucleotide sequence ID" value="NZ_CP156749.1"/>
</dbReference>
<dbReference type="Proteomes" id="UP000242849">
    <property type="component" value="Unassembled WGS sequence"/>
</dbReference>
<dbReference type="STRING" id="53406.SAMN05421553_1338"/>
<evidence type="ECO:0000313" key="2">
    <source>
        <dbReference type="Proteomes" id="UP000242849"/>
    </source>
</evidence>
<dbReference type="GO" id="GO:0006355">
    <property type="term" value="P:regulation of DNA-templated transcription"/>
    <property type="evidence" value="ECO:0007669"/>
    <property type="project" value="InterPro"/>
</dbReference>
<keyword evidence="2" id="KW-1185">Reference proteome</keyword>